<reference evidence="2 3" key="1">
    <citation type="submission" date="2016-06" db="EMBL/GenBank/DDBJ databases">
        <title>The sequenced genome of the ice-adhering bacterium Marinomonas primoryensis, from Antarctica.</title>
        <authorList>
            <person name="Graham L."/>
            <person name="Vance T.D.R."/>
            <person name="Davies P.L."/>
        </authorList>
    </citation>
    <scope>NUCLEOTIDE SEQUENCE [LARGE SCALE GENOMIC DNA]</scope>
    <source>
        <strain evidence="2 3">AceL</strain>
    </source>
</reference>
<dbReference type="Gene3D" id="3.30.450.220">
    <property type="entry name" value="LuxQ periplasmic domain, N-terminal subdomain"/>
    <property type="match status" value="1"/>
</dbReference>
<keyword evidence="1" id="KW-0472">Membrane</keyword>
<protein>
    <submittedName>
        <fullName evidence="2">Uncharacterized protein</fullName>
    </submittedName>
</protein>
<proteinExistence type="predicted"/>
<dbReference type="EMBL" id="CP016181">
    <property type="protein sequence ID" value="AWX98894.1"/>
    <property type="molecule type" value="Genomic_DNA"/>
</dbReference>
<dbReference type="InterPro" id="IPR029151">
    <property type="entry name" value="Sensor-like_sf"/>
</dbReference>
<keyword evidence="1" id="KW-0812">Transmembrane</keyword>
<dbReference type="OrthoDB" id="6092364at2"/>
<evidence type="ECO:0000256" key="1">
    <source>
        <dbReference type="SAM" id="Phobius"/>
    </source>
</evidence>
<dbReference type="AlphaFoldDB" id="A0A2Z4PN70"/>
<dbReference type="InterPro" id="IPR043056">
    <property type="entry name" value="LuxQ-periplasm_N"/>
</dbReference>
<evidence type="ECO:0000313" key="3">
    <source>
        <dbReference type="Proteomes" id="UP000249898"/>
    </source>
</evidence>
<keyword evidence="1" id="KW-1133">Transmembrane helix</keyword>
<organism evidence="2 3">
    <name type="scientific">Marinomonas primoryensis</name>
    <dbReference type="NCBI Taxonomy" id="178399"/>
    <lineage>
        <taxon>Bacteria</taxon>
        <taxon>Pseudomonadati</taxon>
        <taxon>Pseudomonadota</taxon>
        <taxon>Gammaproteobacteria</taxon>
        <taxon>Oceanospirillales</taxon>
        <taxon>Oceanospirillaceae</taxon>
        <taxon>Marinomonas</taxon>
    </lineage>
</organism>
<evidence type="ECO:0000313" key="2">
    <source>
        <dbReference type="EMBL" id="AWX98894.1"/>
    </source>
</evidence>
<gene>
    <name evidence="2" type="ORF">A8139_01960</name>
</gene>
<feature type="transmembrane region" description="Helical" evidence="1">
    <location>
        <begin position="248"/>
        <end position="270"/>
    </location>
</feature>
<dbReference type="Proteomes" id="UP000249898">
    <property type="component" value="Chromosome"/>
</dbReference>
<sequence>MARVSISLRRRLRKRVLASIGVAFLVIALMILYFIEALNQSAAEKGLVLKHRVVEQAFNGYLARAEDEMKFIGQDLSLRDYTSGHELDLLFSHHEVLLFGGLDFFYIEWKNGLHSMDPRARLFTKVNFQPLLREGLINRWTSIMTKDGTILLMYKKKLLSSEQENIGFLYGFISLNDNLTLAHELLESAQVSAVQIYDKVNDRVLLEEHKAGVDLSGSILRSRLPLVSPVQSELQLDIIQKHAFSSTLLTNALPLIVAVGFVLLCFYFFLTRLVKTLLFHPLEAIAYRPEEDLLTFSELQPFKLQSNQYKAFIKAKERRFTLLAESIHSAIIFCNEVAEVELINTEAKRIFPDSDRARTLFDFMPISCHQSIQEALKGGLGVHFDLTINNLGRIYQWQAYSFQNESTYRGLLLVGQNVTQETSLTWQLEQLQPLSSVVQKKVDTDAILNELTYLSMLPSHTNTTHLQGWIALLVSVLDEISTVESDVSYLPIGDVFCQESARVMVAMGVEANRVQLDCSVKAGARVVAVDASFRGLVRVLFMMVMSNDMAERRLTVRFDDSGLEMIAMNDMAFRPLFCWMVNMLLAHLGGQQKTLQNNALQLNLIIEESESKGEFKPLAPNQVVAWVSNDYSNAEAVKEALERLGLQVEEYISTDSFFTQSSAVKKFDAVLIGCDSDVDAQSDMTQALKLKYNRDQLPIVWLNSTLPVKADPHVFTLMGCSFDYSLHQILVKACALEGVVPTYSNGQYESWVMVGGSRVTKAIWYTELENYGITTQWLVDLSNYYVVLSYHPDAVVVLLVPQPETLLLSIQAAFPKVRFFSVQRWPEMPDNVALFEMALPYSGDQIRLFTQDVMHNNANIRSNE</sequence>
<dbReference type="SUPFAM" id="SSF103190">
    <property type="entry name" value="Sensory domain-like"/>
    <property type="match status" value="1"/>
</dbReference>
<feature type="transmembrane region" description="Helical" evidence="1">
    <location>
        <begin position="16"/>
        <end position="35"/>
    </location>
</feature>
<accession>A0A2Z4PN70</accession>
<name>A0A2Z4PN70_9GAMM</name>